<dbReference type="InterPro" id="IPR003445">
    <property type="entry name" value="Cat_transpt"/>
</dbReference>
<evidence type="ECO:0000313" key="12">
    <source>
        <dbReference type="Proteomes" id="UP000632125"/>
    </source>
</evidence>
<keyword evidence="5 10" id="KW-0812">Transmembrane</keyword>
<sequence length="464" mass="50318">MKETGGAGTVLNLGAIRNKLRFRPSPPQVMTFGFIFLILAGAQLLSRPISYQEHLEVPFLDALFMSASAVCVTGLTVLDTGNHLSLFGQIVILVLAQTGGLGFMTMATLFALLFRKRISFRERLVLQESINHASTEGVVRMIRKVLLYALVIELTGAILLSGYFMLEMPTGQALYFGVFHSISFFNNAGFDLFTQIPDRAGSLLHYVEDPFVNIVSMLLIFFGGIGFLVISELVTYPKNRKLSLHSKVVLSVTGILTVVGAIVIFALEFSNPNTLQPLSAGGKVFGASFQSITARSAGLVTIDPVELREVTQFFIVLLMFIGAGPGSTGGGIRVTTFAILVGAIIAMIRGRNDVVLFRYRISKNQIHQAIMFTMIAFVIICLGTMLLSITESGSFLAILFEATSAYCTVGMSSGLSSNLTDAGKVIMIVLMFVGRLGPVTLAFALNTRSKKELFRYPEGKITIG</sequence>
<feature type="transmembrane region" description="Helical" evidence="10">
    <location>
        <begin position="330"/>
        <end position="348"/>
    </location>
</feature>
<feature type="transmembrane region" description="Helical" evidence="10">
    <location>
        <begin position="145"/>
        <end position="166"/>
    </location>
</feature>
<name>A0A927H4S2_9BACL</name>
<keyword evidence="9 10" id="KW-0472">Membrane</keyword>
<comment type="caution">
    <text evidence="11">The sequence shown here is derived from an EMBL/GenBank/DDBJ whole genome shotgun (WGS) entry which is preliminary data.</text>
</comment>
<gene>
    <name evidence="11" type="ORF">IDH41_06285</name>
</gene>
<dbReference type="InterPro" id="IPR004772">
    <property type="entry name" value="TrkH"/>
</dbReference>
<evidence type="ECO:0000313" key="11">
    <source>
        <dbReference type="EMBL" id="MBD2868175.1"/>
    </source>
</evidence>
<evidence type="ECO:0000256" key="7">
    <source>
        <dbReference type="ARBA" id="ARBA00022989"/>
    </source>
</evidence>
<dbReference type="Pfam" id="PF02386">
    <property type="entry name" value="TrkH"/>
    <property type="match status" value="1"/>
</dbReference>
<feature type="transmembrane region" description="Helical" evidence="10">
    <location>
        <begin position="90"/>
        <end position="114"/>
    </location>
</feature>
<dbReference type="PANTHER" id="PTHR32024:SF1">
    <property type="entry name" value="KTR SYSTEM POTASSIUM UPTAKE PROTEIN B"/>
    <property type="match status" value="1"/>
</dbReference>
<dbReference type="GO" id="GO:0015379">
    <property type="term" value="F:potassium:chloride symporter activity"/>
    <property type="evidence" value="ECO:0007669"/>
    <property type="project" value="InterPro"/>
</dbReference>
<evidence type="ECO:0000256" key="6">
    <source>
        <dbReference type="ARBA" id="ARBA00022958"/>
    </source>
</evidence>
<organism evidence="11 12">
    <name type="scientific">Paenibacillus arenilitoris</name>
    <dbReference type="NCBI Taxonomy" id="2772299"/>
    <lineage>
        <taxon>Bacteria</taxon>
        <taxon>Bacillati</taxon>
        <taxon>Bacillota</taxon>
        <taxon>Bacilli</taxon>
        <taxon>Bacillales</taxon>
        <taxon>Paenibacillaceae</taxon>
        <taxon>Paenibacillus</taxon>
    </lineage>
</organism>
<keyword evidence="3" id="KW-1003">Cell membrane</keyword>
<dbReference type="PANTHER" id="PTHR32024">
    <property type="entry name" value="TRK SYSTEM POTASSIUM UPTAKE PROTEIN TRKG-RELATED"/>
    <property type="match status" value="1"/>
</dbReference>
<keyword evidence="4" id="KW-0633">Potassium transport</keyword>
<comment type="subcellular location">
    <subcellularLocation>
        <location evidence="1">Cell membrane</location>
        <topology evidence="1">Multi-pass membrane protein</topology>
    </subcellularLocation>
</comment>
<feature type="transmembrane region" description="Helical" evidence="10">
    <location>
        <begin position="425"/>
        <end position="445"/>
    </location>
</feature>
<protein>
    <submittedName>
        <fullName evidence="11">Trk family potassium uptake protein</fullName>
    </submittedName>
</protein>
<dbReference type="EMBL" id="JACXIY010000008">
    <property type="protein sequence ID" value="MBD2868175.1"/>
    <property type="molecule type" value="Genomic_DNA"/>
</dbReference>
<keyword evidence="7 10" id="KW-1133">Transmembrane helix</keyword>
<evidence type="ECO:0000256" key="4">
    <source>
        <dbReference type="ARBA" id="ARBA00022538"/>
    </source>
</evidence>
<feature type="transmembrane region" description="Helical" evidence="10">
    <location>
        <begin position="369"/>
        <end position="389"/>
    </location>
</feature>
<reference evidence="11" key="1">
    <citation type="submission" date="2020-09" db="EMBL/GenBank/DDBJ databases">
        <title>A novel bacterium of genus Paenibacillus, isolated from South China Sea.</title>
        <authorList>
            <person name="Huang H."/>
            <person name="Mo K."/>
            <person name="Hu Y."/>
        </authorList>
    </citation>
    <scope>NUCLEOTIDE SEQUENCE</scope>
    <source>
        <strain evidence="11">IB182493</strain>
    </source>
</reference>
<evidence type="ECO:0000256" key="3">
    <source>
        <dbReference type="ARBA" id="ARBA00022475"/>
    </source>
</evidence>
<evidence type="ECO:0000256" key="9">
    <source>
        <dbReference type="ARBA" id="ARBA00023136"/>
    </source>
</evidence>
<dbReference type="AlphaFoldDB" id="A0A927H4S2"/>
<feature type="transmembrane region" description="Helical" evidence="10">
    <location>
        <begin position="211"/>
        <end position="236"/>
    </location>
</feature>
<evidence type="ECO:0000256" key="1">
    <source>
        <dbReference type="ARBA" id="ARBA00004651"/>
    </source>
</evidence>
<evidence type="ECO:0000256" key="8">
    <source>
        <dbReference type="ARBA" id="ARBA00023065"/>
    </source>
</evidence>
<feature type="transmembrane region" description="Helical" evidence="10">
    <location>
        <begin position="57"/>
        <end position="78"/>
    </location>
</feature>
<keyword evidence="12" id="KW-1185">Reference proteome</keyword>
<keyword evidence="8" id="KW-0406">Ion transport</keyword>
<dbReference type="Proteomes" id="UP000632125">
    <property type="component" value="Unassembled WGS sequence"/>
</dbReference>
<dbReference type="NCBIfam" id="TIGR00933">
    <property type="entry name" value="2a38"/>
    <property type="match status" value="1"/>
</dbReference>
<keyword evidence="6" id="KW-0630">Potassium</keyword>
<proteinExistence type="predicted"/>
<evidence type="ECO:0000256" key="5">
    <source>
        <dbReference type="ARBA" id="ARBA00022692"/>
    </source>
</evidence>
<feature type="transmembrane region" description="Helical" evidence="10">
    <location>
        <begin position="248"/>
        <end position="267"/>
    </location>
</feature>
<feature type="transmembrane region" description="Helical" evidence="10">
    <location>
        <begin position="28"/>
        <end position="45"/>
    </location>
</feature>
<keyword evidence="2" id="KW-0813">Transport</keyword>
<dbReference type="GO" id="GO:0005886">
    <property type="term" value="C:plasma membrane"/>
    <property type="evidence" value="ECO:0007669"/>
    <property type="project" value="UniProtKB-SubCell"/>
</dbReference>
<evidence type="ECO:0000256" key="10">
    <source>
        <dbReference type="SAM" id="Phobius"/>
    </source>
</evidence>
<accession>A0A927H4S2</accession>
<evidence type="ECO:0000256" key="2">
    <source>
        <dbReference type="ARBA" id="ARBA00022448"/>
    </source>
</evidence>